<dbReference type="Gene3D" id="3.40.50.720">
    <property type="entry name" value="NAD(P)-binding Rossmann-like Domain"/>
    <property type="match status" value="1"/>
</dbReference>
<dbReference type="EMBL" id="JACCCC010000001">
    <property type="protein sequence ID" value="NYE49885.1"/>
    <property type="molecule type" value="Genomic_DNA"/>
</dbReference>
<dbReference type="AlphaFoldDB" id="A0A852U2Z8"/>
<evidence type="ECO:0000313" key="2">
    <source>
        <dbReference type="Proteomes" id="UP000589036"/>
    </source>
</evidence>
<evidence type="ECO:0000313" key="1">
    <source>
        <dbReference type="EMBL" id="NYE49885.1"/>
    </source>
</evidence>
<name>A0A852U2Z8_9ACTN</name>
<accession>A0A852U2Z8</accession>
<dbReference type="RefSeq" id="WP_218882588.1">
    <property type="nucleotide sequence ID" value="NZ_BAAAYY010000048.1"/>
</dbReference>
<organism evidence="1 2">
    <name type="scientific">Spinactinospora alkalitolerans</name>
    <dbReference type="NCBI Taxonomy" id="687207"/>
    <lineage>
        <taxon>Bacteria</taxon>
        <taxon>Bacillati</taxon>
        <taxon>Actinomycetota</taxon>
        <taxon>Actinomycetes</taxon>
        <taxon>Streptosporangiales</taxon>
        <taxon>Nocardiopsidaceae</taxon>
        <taxon>Spinactinospora</taxon>
    </lineage>
</organism>
<proteinExistence type="predicted"/>
<dbReference type="Proteomes" id="UP000589036">
    <property type="component" value="Unassembled WGS sequence"/>
</dbReference>
<keyword evidence="2" id="KW-1185">Reference proteome</keyword>
<comment type="caution">
    <text evidence="1">The sequence shown here is derived from an EMBL/GenBank/DDBJ whole genome shotgun (WGS) entry which is preliminary data.</text>
</comment>
<sequence>MGRDDDVGDSVFSWDYDMFVDGSEARRFGVHEYVDAEAVFTGVFGDLRRRRIIP</sequence>
<reference evidence="1 2" key="1">
    <citation type="submission" date="2020-07" db="EMBL/GenBank/DDBJ databases">
        <title>Sequencing the genomes of 1000 actinobacteria strains.</title>
        <authorList>
            <person name="Klenk H.-P."/>
        </authorList>
    </citation>
    <scope>NUCLEOTIDE SEQUENCE [LARGE SCALE GENOMIC DNA]</scope>
    <source>
        <strain evidence="1 2">CXB654</strain>
    </source>
</reference>
<protein>
    <submittedName>
        <fullName evidence="1">Uncharacterized protein</fullName>
    </submittedName>
</protein>
<gene>
    <name evidence="1" type="ORF">HDA32_005005</name>
</gene>